<evidence type="ECO:0000256" key="2">
    <source>
        <dbReference type="ARBA" id="ARBA00022692"/>
    </source>
</evidence>
<feature type="transmembrane region" description="Helical" evidence="5">
    <location>
        <begin position="457"/>
        <end position="475"/>
    </location>
</feature>
<keyword evidence="3 5" id="KW-1133">Transmembrane helix</keyword>
<accession>A0ABU2ZXR8</accession>
<evidence type="ECO:0000313" key="9">
    <source>
        <dbReference type="Proteomes" id="UP001266357"/>
    </source>
</evidence>
<feature type="transmembrane region" description="Helical" evidence="5">
    <location>
        <begin position="409"/>
        <end position="436"/>
    </location>
</feature>
<keyword evidence="5" id="KW-0813">Transport</keyword>
<dbReference type="NCBIfam" id="TIGR01770">
    <property type="entry name" value="NDH_I_N"/>
    <property type="match status" value="1"/>
</dbReference>
<comment type="subcellular location">
    <subcellularLocation>
        <location evidence="5">Cell membrane</location>
        <topology evidence="5">Multi-pass membrane protein</topology>
    </subcellularLocation>
    <subcellularLocation>
        <location evidence="1">Endomembrane system</location>
        <topology evidence="1">Multi-pass membrane protein</topology>
    </subcellularLocation>
    <subcellularLocation>
        <location evidence="6">Membrane</location>
        <topology evidence="6">Multi-pass membrane protein</topology>
    </subcellularLocation>
</comment>
<dbReference type="PANTHER" id="PTHR22773">
    <property type="entry name" value="NADH DEHYDROGENASE"/>
    <property type="match status" value="1"/>
</dbReference>
<keyword evidence="5" id="KW-1003">Cell membrane</keyword>
<evidence type="ECO:0000259" key="7">
    <source>
        <dbReference type="Pfam" id="PF00361"/>
    </source>
</evidence>
<feature type="transmembrane region" description="Helical" evidence="5">
    <location>
        <begin position="273"/>
        <end position="291"/>
    </location>
</feature>
<dbReference type="InterPro" id="IPR010096">
    <property type="entry name" value="NADH-Q_OxRdtase_suN/2"/>
</dbReference>
<gene>
    <name evidence="5" type="primary">nuoN</name>
    <name evidence="8" type="ORF">RM573_03910</name>
</gene>
<feature type="domain" description="NADH:quinone oxidoreductase/Mrp antiporter transmembrane" evidence="7">
    <location>
        <begin position="120"/>
        <end position="423"/>
    </location>
</feature>
<feature type="transmembrane region" description="Helical" evidence="5">
    <location>
        <begin position="157"/>
        <end position="179"/>
    </location>
</feature>
<feature type="transmembrane region" description="Helical" evidence="5">
    <location>
        <begin position="34"/>
        <end position="53"/>
    </location>
</feature>
<dbReference type="EMBL" id="JAVRIF010000002">
    <property type="protein sequence ID" value="MDT0602726.1"/>
    <property type="molecule type" value="Genomic_DNA"/>
</dbReference>
<feature type="transmembrane region" description="Helical" evidence="5">
    <location>
        <begin position="6"/>
        <end position="27"/>
    </location>
</feature>
<organism evidence="8 9">
    <name type="scientific">Thalassotalea castellviae</name>
    <dbReference type="NCBI Taxonomy" id="3075612"/>
    <lineage>
        <taxon>Bacteria</taxon>
        <taxon>Pseudomonadati</taxon>
        <taxon>Pseudomonadota</taxon>
        <taxon>Gammaproteobacteria</taxon>
        <taxon>Alteromonadales</taxon>
        <taxon>Colwelliaceae</taxon>
        <taxon>Thalassotalea</taxon>
    </lineage>
</organism>
<keyword evidence="4 5" id="KW-0472">Membrane</keyword>
<evidence type="ECO:0000313" key="8">
    <source>
        <dbReference type="EMBL" id="MDT0602726.1"/>
    </source>
</evidence>
<keyword evidence="2 5" id="KW-0812">Transmembrane</keyword>
<feature type="transmembrane region" description="Helical" evidence="5">
    <location>
        <begin position="376"/>
        <end position="397"/>
    </location>
</feature>
<dbReference type="EC" id="7.1.1.-" evidence="5"/>
<dbReference type="Pfam" id="PF00361">
    <property type="entry name" value="Proton_antipo_M"/>
    <property type="match status" value="1"/>
</dbReference>
<dbReference type="Proteomes" id="UP001266357">
    <property type="component" value="Unassembled WGS sequence"/>
</dbReference>
<feature type="transmembrane region" description="Helical" evidence="5">
    <location>
        <begin position="126"/>
        <end position="145"/>
    </location>
</feature>
<sequence>MDLFALSMIVPQLIIAAGIVLAMLLVAWRRSQQLIANFTLFTLILSLVATIHGFGFDKISVTMLLAVDDYSRFAFILVLSASIVCLYLSKIMLKQVEDVHDEYYLLLLLVVLGAGILVVSDHFASLFLGFELLSIAIVGLVGYCRKAPNAVETGFKYLILSASASSFMLLGIAFMYAQTGDLSFTQTGLENVTLLKISLLYQIGFMLFFSGVAFKLSLVPFHFWTPDVYQGASSPVAMLLATVSKCAMFIVLLKCCYTATNLMLLQNDKLFEFIAWIAILSMIVGNSLALKQQSIKRLLAYSSIAHMGYLLIVLLISDSKGLNMAWQSVLFYLTAYLLANASIFTVITLMNRDSEVYQDITINDWRGLFWQQPLRATLLIFSLLSFAGIPLTAGFIGKFYLITLAANQALWALLAALIIGSGIALAYYLPVIFSLFSLEKPRDDLPPASMSILEKCAVILLIFTGLAIGIFPNAIGRVLQAI</sequence>
<keyword evidence="5" id="KW-0520">NAD</keyword>
<comment type="function">
    <text evidence="5">NDH-1 shuttles electrons from NADH, via FMN and iron-sulfur (Fe-S) centers, to quinones in the respiratory chain. The immediate electron acceptor for the enzyme in this species is believed to be ubiquinone. Couples the redox reaction to proton translocation (for every two electrons transferred, four hydrogen ions are translocated across the cytoplasmic membrane), and thus conserves the redox energy in a proton gradient.</text>
</comment>
<proteinExistence type="inferred from homology"/>
<feature type="transmembrane region" description="Helical" evidence="5">
    <location>
        <begin position="199"/>
        <end position="224"/>
    </location>
</feature>
<feature type="transmembrane region" description="Helical" evidence="5">
    <location>
        <begin position="329"/>
        <end position="350"/>
    </location>
</feature>
<dbReference type="InterPro" id="IPR001750">
    <property type="entry name" value="ND/Mrp_TM"/>
</dbReference>
<feature type="transmembrane region" description="Helical" evidence="5">
    <location>
        <begin position="236"/>
        <end position="253"/>
    </location>
</feature>
<reference evidence="8 9" key="1">
    <citation type="submission" date="2023-09" db="EMBL/GenBank/DDBJ databases">
        <authorList>
            <person name="Rey-Velasco X."/>
        </authorList>
    </citation>
    <scope>NUCLEOTIDE SEQUENCE [LARGE SCALE GENOMIC DNA]</scope>
    <source>
        <strain evidence="8 9">W431</strain>
    </source>
</reference>
<evidence type="ECO:0000256" key="5">
    <source>
        <dbReference type="HAMAP-Rule" id="MF_00445"/>
    </source>
</evidence>
<feature type="transmembrane region" description="Helical" evidence="5">
    <location>
        <begin position="103"/>
        <end position="120"/>
    </location>
</feature>
<comment type="caution">
    <text evidence="8">The sequence shown here is derived from an EMBL/GenBank/DDBJ whole genome shotgun (WGS) entry which is preliminary data.</text>
</comment>
<comment type="catalytic activity">
    <reaction evidence="5">
        <text>a quinone + NADH + 5 H(+)(in) = a quinol + NAD(+) + 4 H(+)(out)</text>
        <dbReference type="Rhea" id="RHEA:57888"/>
        <dbReference type="ChEBI" id="CHEBI:15378"/>
        <dbReference type="ChEBI" id="CHEBI:24646"/>
        <dbReference type="ChEBI" id="CHEBI:57540"/>
        <dbReference type="ChEBI" id="CHEBI:57945"/>
        <dbReference type="ChEBI" id="CHEBI:132124"/>
    </reaction>
</comment>
<feature type="transmembrane region" description="Helical" evidence="5">
    <location>
        <begin position="73"/>
        <end position="91"/>
    </location>
</feature>
<evidence type="ECO:0000256" key="6">
    <source>
        <dbReference type="RuleBase" id="RU000320"/>
    </source>
</evidence>
<evidence type="ECO:0000256" key="3">
    <source>
        <dbReference type="ARBA" id="ARBA00022989"/>
    </source>
</evidence>
<dbReference type="HAMAP" id="MF_00445">
    <property type="entry name" value="NDH1_NuoN_1"/>
    <property type="match status" value="1"/>
</dbReference>
<keyword evidence="9" id="KW-1185">Reference proteome</keyword>
<keyword evidence="5" id="KW-1278">Translocase</keyword>
<comment type="subunit">
    <text evidence="5">NDH-1 is composed of 14 different subunits. Subunits NuoA, H, J, K, L, M, N constitute the membrane sector of the complex.</text>
</comment>
<keyword evidence="5" id="KW-0874">Quinone</keyword>
<evidence type="ECO:0000256" key="4">
    <source>
        <dbReference type="ARBA" id="ARBA00023136"/>
    </source>
</evidence>
<comment type="similarity">
    <text evidence="5">Belongs to the complex I subunit 2 family.</text>
</comment>
<evidence type="ECO:0000256" key="1">
    <source>
        <dbReference type="ARBA" id="ARBA00004127"/>
    </source>
</evidence>
<protein>
    <recommendedName>
        <fullName evidence="5">NADH-quinone oxidoreductase subunit N</fullName>
        <ecNumber evidence="5">7.1.1.-</ecNumber>
    </recommendedName>
    <alternativeName>
        <fullName evidence="5">NADH dehydrogenase I subunit N</fullName>
    </alternativeName>
    <alternativeName>
        <fullName evidence="5">NDH-1 subunit N</fullName>
    </alternativeName>
</protein>
<dbReference type="RefSeq" id="WP_311577586.1">
    <property type="nucleotide sequence ID" value="NZ_JAVRIF010000002.1"/>
</dbReference>
<name>A0ABU2ZXR8_9GAMM</name>
<keyword evidence="5" id="KW-0830">Ubiquinone</keyword>